<dbReference type="InterPro" id="IPR017106">
    <property type="entry name" value="Coatomer_gsu"/>
</dbReference>
<organism evidence="2">
    <name type="scientific">Glycine max</name>
    <name type="common">Soybean</name>
    <name type="synonym">Glycine hispida</name>
    <dbReference type="NCBI Taxonomy" id="3847"/>
    <lineage>
        <taxon>Eukaryota</taxon>
        <taxon>Viridiplantae</taxon>
        <taxon>Streptophyta</taxon>
        <taxon>Embryophyta</taxon>
        <taxon>Tracheophyta</taxon>
        <taxon>Spermatophyta</taxon>
        <taxon>Magnoliopsida</taxon>
        <taxon>eudicotyledons</taxon>
        <taxon>Gunneridae</taxon>
        <taxon>Pentapetalae</taxon>
        <taxon>rosids</taxon>
        <taxon>fabids</taxon>
        <taxon>Fabales</taxon>
        <taxon>Fabaceae</taxon>
        <taxon>Papilionoideae</taxon>
        <taxon>50 kb inversion clade</taxon>
        <taxon>NPAAA clade</taxon>
        <taxon>indigoferoid/millettioid clade</taxon>
        <taxon>Phaseoleae</taxon>
        <taxon>Glycine</taxon>
        <taxon>Glycine subgen. Soja</taxon>
    </lineage>
</organism>
<dbReference type="Gene3D" id="1.25.10.10">
    <property type="entry name" value="Leucine-rich Repeat Variant"/>
    <property type="match status" value="1"/>
</dbReference>
<feature type="region of interest" description="Disordered" evidence="1">
    <location>
        <begin position="77"/>
        <end position="100"/>
    </location>
</feature>
<proteinExistence type="evidence at transcript level"/>
<sequence>MAQPLVKKDDDRDDEAEYSPFLGIEKGAVLQEARVFNDPQLDARRCSQVITKLLYLLNQGETFTKTEAKTSRRGMWQYGDIQSDDEDTAPPPRKAAGGRK</sequence>
<dbReference type="PANTHER" id="PTHR10261:SF0">
    <property type="entry name" value="COATOMER SUBUNIT GAMMA-2"/>
    <property type="match status" value="1"/>
</dbReference>
<dbReference type="InterPro" id="IPR011989">
    <property type="entry name" value="ARM-like"/>
</dbReference>
<dbReference type="PANTHER" id="PTHR10261">
    <property type="entry name" value="COATOMER SUBUNIT GAMMA"/>
    <property type="match status" value="1"/>
</dbReference>
<reference evidence="2" key="1">
    <citation type="submission" date="2009-08" db="EMBL/GenBank/DDBJ databases">
        <authorList>
            <person name="Cheung F."/>
            <person name="Xiao Y."/>
            <person name="Chan A."/>
            <person name="Moskal W."/>
            <person name="Town C.D."/>
        </authorList>
    </citation>
    <scope>NUCLEOTIDE SEQUENCE</scope>
</reference>
<evidence type="ECO:0000313" key="2">
    <source>
        <dbReference type="EMBL" id="ACU19661.1"/>
    </source>
</evidence>
<dbReference type="EMBL" id="BT095407">
    <property type="protein sequence ID" value="ACU19661.1"/>
    <property type="molecule type" value="mRNA"/>
</dbReference>
<dbReference type="AlphaFoldDB" id="C6TCV9"/>
<protein>
    <submittedName>
        <fullName evidence="2">Uncharacterized protein</fullName>
    </submittedName>
</protein>
<accession>C6TCV9</accession>
<dbReference type="ExpressionAtlas" id="C6TCV9">
    <property type="expression patterns" value="baseline and differential"/>
</dbReference>
<evidence type="ECO:0000256" key="1">
    <source>
        <dbReference type="SAM" id="MobiDB-lite"/>
    </source>
</evidence>
<name>C6TCV9_SOYBN</name>